<comment type="caution">
    <text evidence="1">The sequence shown here is derived from an EMBL/GenBank/DDBJ whole genome shotgun (WGS) entry which is preliminary data.</text>
</comment>
<proteinExistence type="predicted"/>
<dbReference type="EMBL" id="BMAW01078341">
    <property type="protein sequence ID" value="GFU10555.1"/>
    <property type="molecule type" value="Genomic_DNA"/>
</dbReference>
<organism evidence="1 2">
    <name type="scientific">Nephila pilipes</name>
    <name type="common">Giant wood spider</name>
    <name type="synonym">Nephila maculata</name>
    <dbReference type="NCBI Taxonomy" id="299642"/>
    <lineage>
        <taxon>Eukaryota</taxon>
        <taxon>Metazoa</taxon>
        <taxon>Ecdysozoa</taxon>
        <taxon>Arthropoda</taxon>
        <taxon>Chelicerata</taxon>
        <taxon>Arachnida</taxon>
        <taxon>Araneae</taxon>
        <taxon>Araneomorphae</taxon>
        <taxon>Entelegynae</taxon>
        <taxon>Araneoidea</taxon>
        <taxon>Nephilidae</taxon>
        <taxon>Nephila</taxon>
    </lineage>
</organism>
<dbReference type="Proteomes" id="UP000887013">
    <property type="component" value="Unassembled WGS sequence"/>
</dbReference>
<evidence type="ECO:0000313" key="2">
    <source>
        <dbReference type="Proteomes" id="UP000887013"/>
    </source>
</evidence>
<protein>
    <submittedName>
        <fullName evidence="1">Uncharacterized protein</fullName>
    </submittedName>
</protein>
<reference evidence="1" key="1">
    <citation type="submission" date="2020-08" db="EMBL/GenBank/DDBJ databases">
        <title>Multicomponent nature underlies the extraordinary mechanical properties of spider dragline silk.</title>
        <authorList>
            <person name="Kono N."/>
            <person name="Nakamura H."/>
            <person name="Mori M."/>
            <person name="Yoshida Y."/>
            <person name="Ohtoshi R."/>
            <person name="Malay A.D."/>
            <person name="Moran D.A.P."/>
            <person name="Tomita M."/>
            <person name="Numata K."/>
            <person name="Arakawa K."/>
        </authorList>
    </citation>
    <scope>NUCLEOTIDE SEQUENCE</scope>
</reference>
<keyword evidence="2" id="KW-1185">Reference proteome</keyword>
<name>A0A8X6Q7D7_NEPPI</name>
<dbReference type="AlphaFoldDB" id="A0A8X6Q7D7"/>
<sequence length="197" mass="22691">MIISEEEGTINNLSDSLPCGLAYLIRHGSNSDSNDLISIPEDESNEDEIVFTSSMAYQKQSPLSKRGESQKRYCTDEVHKVYKQQGYWHDNSVVIVASSTASINLVCLVKGYFQKRKKVQQSHISSKSVMHLWEMWTDLMKILTETAGQLHKEHEKKPPELLEFHRRVIIRRIEASRRNQGKKEGLKNSILIQVMME</sequence>
<gene>
    <name evidence="1" type="ORF">NPIL_203131</name>
</gene>
<accession>A0A8X6Q7D7</accession>
<evidence type="ECO:0000313" key="1">
    <source>
        <dbReference type="EMBL" id="GFU10555.1"/>
    </source>
</evidence>